<dbReference type="OrthoDB" id="3237509at2"/>
<feature type="domain" description="HTH marR-type" evidence="1">
    <location>
        <begin position="23"/>
        <end position="159"/>
    </location>
</feature>
<dbReference type="PANTHER" id="PTHR33164:SF104">
    <property type="entry name" value="TRANSCRIPTIONAL REGULATORY PROTEIN"/>
    <property type="match status" value="1"/>
</dbReference>
<dbReference type="PANTHER" id="PTHR33164">
    <property type="entry name" value="TRANSCRIPTIONAL REGULATOR, MARR FAMILY"/>
    <property type="match status" value="1"/>
</dbReference>
<comment type="caution">
    <text evidence="2">The sequence shown here is derived from an EMBL/GenBank/DDBJ whole genome shotgun (WGS) entry which is preliminary data.</text>
</comment>
<accession>A0A4Q7JF85</accession>
<dbReference type="AlphaFoldDB" id="A0A4Q7JF85"/>
<evidence type="ECO:0000313" key="3">
    <source>
        <dbReference type="Proteomes" id="UP000292003"/>
    </source>
</evidence>
<dbReference type="InterPro" id="IPR036390">
    <property type="entry name" value="WH_DNA-bd_sf"/>
</dbReference>
<dbReference type="EMBL" id="SFCC01000001">
    <property type="protein sequence ID" value="RZQ66018.1"/>
    <property type="molecule type" value="Genomic_DNA"/>
</dbReference>
<dbReference type="SUPFAM" id="SSF46785">
    <property type="entry name" value="Winged helix' DNA-binding domain"/>
    <property type="match status" value="1"/>
</dbReference>
<dbReference type="RefSeq" id="WP_130473587.1">
    <property type="nucleotide sequence ID" value="NZ_SFCC01000001.1"/>
</dbReference>
<evidence type="ECO:0000259" key="1">
    <source>
        <dbReference type="PROSITE" id="PS50995"/>
    </source>
</evidence>
<organism evidence="2 3">
    <name type="scientific">Amycolatopsis suaedae</name>
    <dbReference type="NCBI Taxonomy" id="2510978"/>
    <lineage>
        <taxon>Bacteria</taxon>
        <taxon>Bacillati</taxon>
        <taxon>Actinomycetota</taxon>
        <taxon>Actinomycetes</taxon>
        <taxon>Pseudonocardiales</taxon>
        <taxon>Pseudonocardiaceae</taxon>
        <taxon>Amycolatopsis</taxon>
    </lineage>
</organism>
<dbReference type="PRINTS" id="PR00598">
    <property type="entry name" value="HTHMARR"/>
</dbReference>
<dbReference type="SMART" id="SM00347">
    <property type="entry name" value="HTH_MARR"/>
    <property type="match status" value="1"/>
</dbReference>
<dbReference type="GO" id="GO:0003700">
    <property type="term" value="F:DNA-binding transcription factor activity"/>
    <property type="evidence" value="ECO:0007669"/>
    <property type="project" value="InterPro"/>
</dbReference>
<dbReference type="InterPro" id="IPR036388">
    <property type="entry name" value="WH-like_DNA-bd_sf"/>
</dbReference>
<dbReference type="Proteomes" id="UP000292003">
    <property type="component" value="Unassembled WGS sequence"/>
</dbReference>
<dbReference type="Gene3D" id="1.10.10.10">
    <property type="entry name" value="Winged helix-like DNA-binding domain superfamily/Winged helix DNA-binding domain"/>
    <property type="match status" value="1"/>
</dbReference>
<proteinExistence type="predicted"/>
<dbReference type="GO" id="GO:0006950">
    <property type="term" value="P:response to stress"/>
    <property type="evidence" value="ECO:0007669"/>
    <property type="project" value="TreeGrafter"/>
</dbReference>
<dbReference type="Pfam" id="PF12802">
    <property type="entry name" value="MarR_2"/>
    <property type="match status" value="1"/>
</dbReference>
<sequence length="167" mass="18163">MLPLQARTRELWREHNPELDTSPMEVVALVKRVNGVLNHAVEALYDGAALTVAEVELLVPLRYADTPVTAARLASRLGMSRAGVSKALGRLEKRGLIAREVNPADRRAALVTLTPEGERTIDDLFPRELAVHGHLLDGLGDDRASVVAALTRLAEAMESRLEPAPHS</sequence>
<reference evidence="2 3" key="1">
    <citation type="submission" date="2019-02" db="EMBL/GenBank/DDBJ databases">
        <title>Draft genome sequence of Amycolatopsis sp. 8-3EHSu isolated from roots of Suaeda maritima.</title>
        <authorList>
            <person name="Duangmal K."/>
            <person name="Chantavorakit T."/>
        </authorList>
    </citation>
    <scope>NUCLEOTIDE SEQUENCE [LARGE SCALE GENOMIC DNA]</scope>
    <source>
        <strain evidence="2 3">8-3EHSu</strain>
    </source>
</reference>
<protein>
    <submittedName>
        <fullName evidence="2">MarR family transcriptional regulator</fullName>
    </submittedName>
</protein>
<dbReference type="InterPro" id="IPR000835">
    <property type="entry name" value="HTH_MarR-typ"/>
</dbReference>
<dbReference type="InterPro" id="IPR039422">
    <property type="entry name" value="MarR/SlyA-like"/>
</dbReference>
<evidence type="ECO:0000313" key="2">
    <source>
        <dbReference type="EMBL" id="RZQ66018.1"/>
    </source>
</evidence>
<keyword evidence="3" id="KW-1185">Reference proteome</keyword>
<gene>
    <name evidence="2" type="ORF">EWH70_02840</name>
</gene>
<name>A0A4Q7JF85_9PSEU</name>
<dbReference type="PROSITE" id="PS50995">
    <property type="entry name" value="HTH_MARR_2"/>
    <property type="match status" value="1"/>
</dbReference>